<name>A0A3N4IPL0_ASCIM</name>
<feature type="transmembrane region" description="Helical" evidence="2">
    <location>
        <begin position="288"/>
        <end position="307"/>
    </location>
</feature>
<feature type="transmembrane region" description="Helical" evidence="2">
    <location>
        <begin position="201"/>
        <end position="224"/>
    </location>
</feature>
<feature type="transmembrane region" description="Helical" evidence="2">
    <location>
        <begin position="313"/>
        <end position="333"/>
    </location>
</feature>
<feature type="transmembrane region" description="Helical" evidence="2">
    <location>
        <begin position="91"/>
        <end position="115"/>
    </location>
</feature>
<dbReference type="OrthoDB" id="4838853at2759"/>
<dbReference type="STRING" id="1160509.A0A3N4IPL0"/>
<proteinExistence type="predicted"/>
<gene>
    <name evidence="3" type="ORF">BJ508DRAFT_410864</name>
</gene>
<protein>
    <submittedName>
        <fullName evidence="3">Uncharacterized protein</fullName>
    </submittedName>
</protein>
<feature type="transmembrane region" description="Helical" evidence="2">
    <location>
        <begin position="175"/>
        <end position="194"/>
    </location>
</feature>
<keyword evidence="2" id="KW-0812">Transmembrane</keyword>
<dbReference type="AlphaFoldDB" id="A0A3N4IPL0"/>
<evidence type="ECO:0000313" key="3">
    <source>
        <dbReference type="EMBL" id="RPA87357.1"/>
    </source>
</evidence>
<keyword evidence="2" id="KW-0472">Membrane</keyword>
<dbReference type="Proteomes" id="UP000275078">
    <property type="component" value="Unassembled WGS sequence"/>
</dbReference>
<feature type="region of interest" description="Disordered" evidence="1">
    <location>
        <begin position="1"/>
        <end position="28"/>
    </location>
</feature>
<organism evidence="3 4">
    <name type="scientific">Ascobolus immersus RN42</name>
    <dbReference type="NCBI Taxonomy" id="1160509"/>
    <lineage>
        <taxon>Eukaryota</taxon>
        <taxon>Fungi</taxon>
        <taxon>Dikarya</taxon>
        <taxon>Ascomycota</taxon>
        <taxon>Pezizomycotina</taxon>
        <taxon>Pezizomycetes</taxon>
        <taxon>Pezizales</taxon>
        <taxon>Ascobolaceae</taxon>
        <taxon>Ascobolus</taxon>
    </lineage>
</organism>
<feature type="transmembrane region" description="Helical" evidence="2">
    <location>
        <begin position="244"/>
        <end position="267"/>
    </location>
</feature>
<sequence>MRSFKRGFGEGTTSFSRTELSAQPSCSTFTSVDSINNVRNAGEKNDPNFSITELQSNSEIRLENGPQSTSESDSGDDGFPSLPYTLETRKMSIAIVWSVILLDSCILPLVLFYILRFGAKMDDQKSIAVTSAVFGFFSMLQWVYRMWMLLRKGSNNRPLSSTSPDGMTPRWMLDFYQWQFSFGFVGITVLFVYATKPPPNFVLLSLPPSVLLAQIGPQFLVSAFCSYMKFKSPMRFSSSERGEIAIPAVFTCMEDIVAVEGGAGIAFRRAVKRRYQQSPRFRKHMLDMTVMWGAGATICSAVTISIALTVPKYVAYCLGWTLPYVWGGCFAYITMVKTSRMLKLERKDWDDGIWGERRIPGRESS</sequence>
<keyword evidence="4" id="KW-1185">Reference proteome</keyword>
<evidence type="ECO:0000256" key="1">
    <source>
        <dbReference type="SAM" id="MobiDB-lite"/>
    </source>
</evidence>
<feature type="transmembrane region" description="Helical" evidence="2">
    <location>
        <begin position="127"/>
        <end position="144"/>
    </location>
</feature>
<keyword evidence="2" id="KW-1133">Transmembrane helix</keyword>
<dbReference type="EMBL" id="ML119647">
    <property type="protein sequence ID" value="RPA87357.1"/>
    <property type="molecule type" value="Genomic_DNA"/>
</dbReference>
<evidence type="ECO:0000256" key="2">
    <source>
        <dbReference type="SAM" id="Phobius"/>
    </source>
</evidence>
<dbReference type="PANTHER" id="PTHR42024:SF1">
    <property type="entry name" value="AMINO ACID PERMEASE_ SLC12A DOMAIN-CONTAINING PROTEIN"/>
    <property type="match status" value="1"/>
</dbReference>
<evidence type="ECO:0000313" key="4">
    <source>
        <dbReference type="Proteomes" id="UP000275078"/>
    </source>
</evidence>
<accession>A0A3N4IPL0</accession>
<feature type="compositionally biased region" description="Polar residues" evidence="1">
    <location>
        <begin position="11"/>
        <end position="28"/>
    </location>
</feature>
<reference evidence="3 4" key="1">
    <citation type="journal article" date="2018" name="Nat. Ecol. Evol.">
        <title>Pezizomycetes genomes reveal the molecular basis of ectomycorrhizal truffle lifestyle.</title>
        <authorList>
            <person name="Murat C."/>
            <person name="Payen T."/>
            <person name="Noel B."/>
            <person name="Kuo A."/>
            <person name="Morin E."/>
            <person name="Chen J."/>
            <person name="Kohler A."/>
            <person name="Krizsan K."/>
            <person name="Balestrini R."/>
            <person name="Da Silva C."/>
            <person name="Montanini B."/>
            <person name="Hainaut M."/>
            <person name="Levati E."/>
            <person name="Barry K.W."/>
            <person name="Belfiori B."/>
            <person name="Cichocki N."/>
            <person name="Clum A."/>
            <person name="Dockter R.B."/>
            <person name="Fauchery L."/>
            <person name="Guy J."/>
            <person name="Iotti M."/>
            <person name="Le Tacon F."/>
            <person name="Lindquist E.A."/>
            <person name="Lipzen A."/>
            <person name="Malagnac F."/>
            <person name="Mello A."/>
            <person name="Molinier V."/>
            <person name="Miyauchi S."/>
            <person name="Poulain J."/>
            <person name="Riccioni C."/>
            <person name="Rubini A."/>
            <person name="Sitrit Y."/>
            <person name="Splivallo R."/>
            <person name="Traeger S."/>
            <person name="Wang M."/>
            <person name="Zifcakova L."/>
            <person name="Wipf D."/>
            <person name="Zambonelli A."/>
            <person name="Paolocci F."/>
            <person name="Nowrousian M."/>
            <person name="Ottonello S."/>
            <person name="Baldrian P."/>
            <person name="Spatafora J.W."/>
            <person name="Henrissat B."/>
            <person name="Nagy L.G."/>
            <person name="Aury J.M."/>
            <person name="Wincker P."/>
            <person name="Grigoriev I.V."/>
            <person name="Bonfante P."/>
            <person name="Martin F.M."/>
        </authorList>
    </citation>
    <scope>NUCLEOTIDE SEQUENCE [LARGE SCALE GENOMIC DNA]</scope>
    <source>
        <strain evidence="3 4">RN42</strain>
    </source>
</reference>
<dbReference type="PANTHER" id="PTHR42024">
    <property type="entry name" value="AMINO ACID PERMEASE_ SLC12A DOMAIN-CONTAINING PROTEIN"/>
    <property type="match status" value="1"/>
</dbReference>